<comment type="caution">
    <text evidence="1">The sequence shown here is derived from an EMBL/GenBank/DDBJ whole genome shotgun (WGS) entry which is preliminary data.</text>
</comment>
<proteinExistence type="predicted"/>
<evidence type="ECO:0000313" key="1">
    <source>
        <dbReference type="EMBL" id="KAH6653220.1"/>
    </source>
</evidence>
<sequence>MLQIGLLITLCRGLIHSRYHESACLATAKPQNSTSALKGSARAAPLTIVRRWIHLSSPGVTDPRLGRDHQVEFVGWRSTDLAAGTIQQLCKSSAHDGRTFLIQHALYSGFTHAEAVPGACSCRSCRLCGAVRIDRDHC</sequence>
<organism evidence="1 2">
    <name type="scientific">Truncatella angustata</name>
    <dbReference type="NCBI Taxonomy" id="152316"/>
    <lineage>
        <taxon>Eukaryota</taxon>
        <taxon>Fungi</taxon>
        <taxon>Dikarya</taxon>
        <taxon>Ascomycota</taxon>
        <taxon>Pezizomycotina</taxon>
        <taxon>Sordariomycetes</taxon>
        <taxon>Xylariomycetidae</taxon>
        <taxon>Amphisphaeriales</taxon>
        <taxon>Sporocadaceae</taxon>
        <taxon>Truncatella</taxon>
    </lineage>
</organism>
<keyword evidence="2" id="KW-1185">Reference proteome</keyword>
<name>A0A9P8ZW36_9PEZI</name>
<dbReference type="GeneID" id="70125042"/>
<protein>
    <submittedName>
        <fullName evidence="1">Uncharacterized protein</fullName>
    </submittedName>
</protein>
<dbReference type="EMBL" id="JAGPXC010000005">
    <property type="protein sequence ID" value="KAH6653220.1"/>
    <property type="molecule type" value="Genomic_DNA"/>
</dbReference>
<dbReference type="AlphaFoldDB" id="A0A9P8ZW36"/>
<accession>A0A9P8ZW36</accession>
<dbReference type="RefSeq" id="XP_045957497.1">
    <property type="nucleotide sequence ID" value="XM_046096149.1"/>
</dbReference>
<evidence type="ECO:0000313" key="2">
    <source>
        <dbReference type="Proteomes" id="UP000758603"/>
    </source>
</evidence>
<dbReference type="Proteomes" id="UP000758603">
    <property type="component" value="Unassembled WGS sequence"/>
</dbReference>
<gene>
    <name evidence="1" type="ORF">BKA67DRAFT_311892</name>
</gene>
<reference evidence="1" key="1">
    <citation type="journal article" date="2021" name="Nat. Commun.">
        <title>Genetic determinants of endophytism in the Arabidopsis root mycobiome.</title>
        <authorList>
            <person name="Mesny F."/>
            <person name="Miyauchi S."/>
            <person name="Thiergart T."/>
            <person name="Pickel B."/>
            <person name="Atanasova L."/>
            <person name="Karlsson M."/>
            <person name="Huettel B."/>
            <person name="Barry K.W."/>
            <person name="Haridas S."/>
            <person name="Chen C."/>
            <person name="Bauer D."/>
            <person name="Andreopoulos W."/>
            <person name="Pangilinan J."/>
            <person name="LaButti K."/>
            <person name="Riley R."/>
            <person name="Lipzen A."/>
            <person name="Clum A."/>
            <person name="Drula E."/>
            <person name="Henrissat B."/>
            <person name="Kohler A."/>
            <person name="Grigoriev I.V."/>
            <person name="Martin F.M."/>
            <person name="Hacquard S."/>
        </authorList>
    </citation>
    <scope>NUCLEOTIDE SEQUENCE</scope>
    <source>
        <strain evidence="1">MPI-SDFR-AT-0073</strain>
    </source>
</reference>